<evidence type="ECO:0000256" key="1">
    <source>
        <dbReference type="SAM" id="Phobius"/>
    </source>
</evidence>
<protein>
    <submittedName>
        <fullName evidence="2">Unannotated protein</fullName>
    </submittedName>
</protein>
<accession>A0A6J7R721</accession>
<feature type="transmembrane region" description="Helical" evidence="1">
    <location>
        <begin position="27"/>
        <end position="49"/>
    </location>
</feature>
<keyword evidence="1" id="KW-0812">Transmembrane</keyword>
<organism evidence="2">
    <name type="scientific">freshwater metagenome</name>
    <dbReference type="NCBI Taxonomy" id="449393"/>
    <lineage>
        <taxon>unclassified sequences</taxon>
        <taxon>metagenomes</taxon>
        <taxon>ecological metagenomes</taxon>
    </lineage>
</organism>
<name>A0A6J7R721_9ZZZZ</name>
<sequence>MAFPPPTSASHDPVRVRRRQFAKYTLLANRIGYLLYAVAMTAFILAFALKFTPTMVTIITVCLVIGSILLAPSIVLGHAIKAAEREDRENGI</sequence>
<proteinExistence type="predicted"/>
<keyword evidence="1" id="KW-0472">Membrane</keyword>
<dbReference type="EMBL" id="CAFBPN010000058">
    <property type="protein sequence ID" value="CAB5024480.1"/>
    <property type="molecule type" value="Genomic_DNA"/>
</dbReference>
<keyword evidence="1" id="KW-1133">Transmembrane helix</keyword>
<gene>
    <name evidence="2" type="ORF">UFOPK4098_01051</name>
</gene>
<feature type="transmembrane region" description="Helical" evidence="1">
    <location>
        <begin position="55"/>
        <end position="80"/>
    </location>
</feature>
<reference evidence="2" key="1">
    <citation type="submission" date="2020-05" db="EMBL/GenBank/DDBJ databases">
        <authorList>
            <person name="Chiriac C."/>
            <person name="Salcher M."/>
            <person name="Ghai R."/>
            <person name="Kavagutti S V."/>
        </authorList>
    </citation>
    <scope>NUCLEOTIDE SEQUENCE</scope>
</reference>
<evidence type="ECO:0000313" key="2">
    <source>
        <dbReference type="EMBL" id="CAB5024480.1"/>
    </source>
</evidence>
<dbReference type="AlphaFoldDB" id="A0A6J7R721"/>